<dbReference type="CDD" id="cd01856">
    <property type="entry name" value="YlqF"/>
    <property type="match status" value="1"/>
</dbReference>
<dbReference type="Proteomes" id="UP000004757">
    <property type="component" value="Unassembled WGS sequence"/>
</dbReference>
<dbReference type="InterPro" id="IPR019991">
    <property type="entry name" value="GTP-bd_ribosome_bgen"/>
</dbReference>
<comment type="caution">
    <text evidence="6">The sequence shown here is derived from an EMBL/GenBank/DDBJ whole genome shotgun (WGS) entry which is preliminary data.</text>
</comment>
<dbReference type="GO" id="GO:0006412">
    <property type="term" value="P:translation"/>
    <property type="evidence" value="ECO:0007669"/>
    <property type="project" value="TreeGrafter"/>
</dbReference>
<evidence type="ECO:0000256" key="4">
    <source>
        <dbReference type="PIRSR" id="PIRSR006230-1"/>
    </source>
</evidence>
<sequence>MEKNKKDEFKNLINWFPGHMAKAIKEIKEISTLADLFIVVLDARCPISSYNEDFDKIAPTKPRLFIITKSDIMDQNKKTLITSRFKNENLLWLDLRKSKSRNLILAKINKIMDAKIKRDKEKGMISSKLKSFVVGVPNSGKSTLINLMQQKSTLKVANYPGVTRLKQWVIVGNHYFLDTPGILLPKFENQEIATKLVTIGSIKSDIFPLDFISTQSFKLMSKYYPEIIKNQLGVEPSQDEKEIFSIFHDIAKNKGFYTTNNKVDLVKTRIFFMNWTKTITGVTFD</sequence>
<evidence type="ECO:0000259" key="5">
    <source>
        <dbReference type="Pfam" id="PF01926"/>
    </source>
</evidence>
<reference evidence="6 7" key="1">
    <citation type="submission" date="2010-03" db="EMBL/GenBank/DDBJ databases">
        <authorList>
            <person name="Glass J.I."/>
            <person name="Benders G.A."/>
            <person name="Durkin A.S."/>
            <person name="Farmerie W.G."/>
            <person name="Hlavinka K."/>
            <person name="Hostetler J."/>
            <person name="Jackson J."/>
            <person name="May M.A."/>
            <person name="Miller R.H."/>
            <person name="Paralanov V."/>
            <person name="Radune D."/>
            <person name="Szczypinski B."/>
            <person name="Brown D.R."/>
        </authorList>
    </citation>
    <scope>NUCLEOTIDE SEQUENCE [LARGE SCALE GENOMIC DNA]</scope>
    <source>
        <strain evidence="6 7">A21JP2</strain>
    </source>
</reference>
<dbReference type="PIRSF" id="PIRSF006230">
    <property type="entry name" value="MG442"/>
    <property type="match status" value="1"/>
</dbReference>
<proteinExistence type="inferred from homology"/>
<dbReference type="STRING" id="747682.MALL_0517"/>
<dbReference type="OrthoDB" id="9779790at2"/>
<dbReference type="eggNOG" id="COG1161">
    <property type="taxonomic scope" value="Bacteria"/>
</dbReference>
<evidence type="ECO:0000313" key="7">
    <source>
        <dbReference type="Proteomes" id="UP000004757"/>
    </source>
</evidence>
<gene>
    <name evidence="6" type="primary">ylqF</name>
    <name evidence="6" type="ORF">MALL_0517</name>
</gene>
<evidence type="ECO:0000313" key="6">
    <source>
        <dbReference type="EMBL" id="EFF41151.1"/>
    </source>
</evidence>
<dbReference type="InterPro" id="IPR006073">
    <property type="entry name" value="GTP-bd"/>
</dbReference>
<comment type="similarity">
    <text evidence="3">Belongs to the TRAFAC class YlqF/YawG GTPase family. MTG1 subfamily.</text>
</comment>
<dbReference type="InterPro" id="IPR027417">
    <property type="entry name" value="P-loop_NTPase"/>
</dbReference>
<comment type="function">
    <text evidence="3">Required for a late step of 50S ribosomal subunit assembly. Has GTPase activity.</text>
</comment>
<dbReference type="AlphaFoldDB" id="D4XWB4"/>
<name>D4XWB4_9BACT</name>
<dbReference type="NCBIfam" id="TIGR03596">
    <property type="entry name" value="GTPase_YlqF"/>
    <property type="match status" value="1"/>
</dbReference>
<evidence type="ECO:0000256" key="1">
    <source>
        <dbReference type="ARBA" id="ARBA00022741"/>
    </source>
</evidence>
<dbReference type="PANTHER" id="PTHR45782:SF4">
    <property type="entry name" value="MITOCHONDRIAL RIBOSOME-ASSOCIATED GTPASE 1"/>
    <property type="match status" value="1"/>
</dbReference>
<dbReference type="GO" id="GO:0003924">
    <property type="term" value="F:GTPase activity"/>
    <property type="evidence" value="ECO:0007669"/>
    <property type="project" value="TreeGrafter"/>
</dbReference>
<keyword evidence="7" id="KW-1185">Reference proteome</keyword>
<dbReference type="InterPro" id="IPR016478">
    <property type="entry name" value="GTPase_MTG1"/>
</dbReference>
<protein>
    <recommendedName>
        <fullName evidence="3">Ribosome biogenesis GTPase A</fullName>
    </recommendedName>
</protein>
<dbReference type="Gene3D" id="3.40.50.300">
    <property type="entry name" value="P-loop containing nucleotide triphosphate hydrolases"/>
    <property type="match status" value="1"/>
</dbReference>
<feature type="domain" description="G" evidence="5">
    <location>
        <begin position="132"/>
        <end position="205"/>
    </location>
</feature>
<dbReference type="InterPro" id="IPR023179">
    <property type="entry name" value="GTP-bd_ortho_bundle_sf"/>
</dbReference>
<dbReference type="GO" id="GO:0005525">
    <property type="term" value="F:GTP binding"/>
    <property type="evidence" value="ECO:0007669"/>
    <property type="project" value="UniProtKB-KW"/>
</dbReference>
<keyword evidence="1 3" id="KW-0547">Nucleotide-binding</keyword>
<organism evidence="6 7">
    <name type="scientific">Mycoplasmopsis alligatoris A21JP2</name>
    <dbReference type="NCBI Taxonomy" id="747682"/>
    <lineage>
        <taxon>Bacteria</taxon>
        <taxon>Bacillati</taxon>
        <taxon>Mycoplasmatota</taxon>
        <taxon>Mycoplasmoidales</taxon>
        <taxon>Metamycoplasmataceae</taxon>
        <taxon>Mycoplasmopsis</taxon>
    </lineage>
</organism>
<comment type="subcellular location">
    <subcellularLocation>
        <location evidence="3">Cytoplasm</location>
    </subcellularLocation>
</comment>
<dbReference type="Pfam" id="PF01926">
    <property type="entry name" value="MMR_HSR1"/>
    <property type="match status" value="1"/>
</dbReference>
<keyword evidence="2 3" id="KW-0342">GTP-binding</keyword>
<accession>D4XWB4</accession>
<dbReference type="RefSeq" id="WP_005683764.1">
    <property type="nucleotide sequence ID" value="NZ_ADNC01000027.1"/>
</dbReference>
<dbReference type="GO" id="GO:0005737">
    <property type="term" value="C:cytoplasm"/>
    <property type="evidence" value="ECO:0007669"/>
    <property type="project" value="UniProtKB-SubCell"/>
</dbReference>
<dbReference type="PANTHER" id="PTHR45782">
    <property type="entry name" value="MITOCHONDRIAL RIBOSOME-ASSOCIATED GTPASE 1"/>
    <property type="match status" value="1"/>
</dbReference>
<dbReference type="Gene3D" id="1.10.1580.10">
    <property type="match status" value="1"/>
</dbReference>
<dbReference type="EMBL" id="ADNC01000027">
    <property type="protein sequence ID" value="EFF41151.1"/>
    <property type="molecule type" value="Genomic_DNA"/>
</dbReference>
<feature type="binding site" evidence="4">
    <location>
        <position position="181"/>
    </location>
    <ligand>
        <name>GTP</name>
        <dbReference type="ChEBI" id="CHEBI:37565"/>
    </ligand>
</feature>
<keyword evidence="3" id="KW-0963">Cytoplasm</keyword>
<evidence type="ECO:0000256" key="2">
    <source>
        <dbReference type="ARBA" id="ARBA00023134"/>
    </source>
</evidence>
<feature type="binding site" evidence="4">
    <location>
        <begin position="138"/>
        <end position="143"/>
    </location>
    <ligand>
        <name>GTP</name>
        <dbReference type="ChEBI" id="CHEBI:37565"/>
    </ligand>
</feature>
<evidence type="ECO:0000256" key="3">
    <source>
        <dbReference type="PIRNR" id="PIRNR006230"/>
    </source>
</evidence>
<dbReference type="SUPFAM" id="SSF52540">
    <property type="entry name" value="P-loop containing nucleoside triphosphate hydrolases"/>
    <property type="match status" value="1"/>
</dbReference>